<evidence type="ECO:0000256" key="1">
    <source>
        <dbReference type="SAM" id="MobiDB-lite"/>
    </source>
</evidence>
<gene>
    <name evidence="3" type="ORF">TCDM_13246</name>
</gene>
<dbReference type="Gene3D" id="2.60.120.200">
    <property type="match status" value="1"/>
</dbReference>
<feature type="region of interest" description="Disordered" evidence="1">
    <location>
        <begin position="1"/>
        <end position="29"/>
    </location>
</feature>
<name>V5ANR9_TRYCR</name>
<dbReference type="InterPro" id="IPR055239">
    <property type="entry name" value="TS_C"/>
</dbReference>
<proteinExistence type="predicted"/>
<comment type="caution">
    <text evidence="3">The sequence shown here is derived from an EMBL/GenBank/DDBJ whole genome shotgun (WGS) entry which is preliminary data.</text>
</comment>
<dbReference type="Gene3D" id="2.120.10.10">
    <property type="match status" value="1"/>
</dbReference>
<dbReference type="Pfam" id="PF22925">
    <property type="entry name" value="TS_C"/>
    <property type="match status" value="1"/>
</dbReference>
<dbReference type="InterPro" id="IPR013320">
    <property type="entry name" value="ConA-like_dom_sf"/>
</dbReference>
<evidence type="ECO:0000259" key="2">
    <source>
        <dbReference type="Pfam" id="PF22925"/>
    </source>
</evidence>
<evidence type="ECO:0000313" key="3">
    <source>
        <dbReference type="EMBL" id="ESS55292.1"/>
    </source>
</evidence>
<feature type="domain" description="Trans-sialidase C-terminal" evidence="2">
    <location>
        <begin position="155"/>
        <end position="349"/>
    </location>
</feature>
<evidence type="ECO:0000313" key="4">
    <source>
        <dbReference type="Proteomes" id="UP000017861"/>
    </source>
</evidence>
<dbReference type="InterPro" id="IPR008377">
    <property type="entry name" value="Sialidase_trypan"/>
</dbReference>
<dbReference type="Proteomes" id="UP000017861">
    <property type="component" value="Unassembled WGS sequence"/>
</dbReference>
<dbReference type="SUPFAM" id="SSF50939">
    <property type="entry name" value="Sialidases"/>
    <property type="match status" value="1"/>
</dbReference>
<reference evidence="3 4" key="1">
    <citation type="journal article" date="2014" name="Genome Announc.">
        <title>Trypanosoma cruzi Clone Dm28c Draft Genome Sequence.</title>
        <authorList>
            <person name="Grisard E.C."/>
            <person name="Teixeira S.M."/>
            <person name="de Almeida L.G."/>
            <person name="Stoco P.H."/>
            <person name="Gerber A.L."/>
            <person name="Talavera-Lopez C."/>
            <person name="Lima O.C."/>
            <person name="Andersson B."/>
            <person name="de Vasconcelos A.T."/>
        </authorList>
    </citation>
    <scope>NUCLEOTIDE SEQUENCE [LARGE SCALE GENOMIC DNA]</scope>
    <source>
        <strain evidence="3 4">Dm28c</strain>
    </source>
</reference>
<dbReference type="AlphaFoldDB" id="V5ANR9"/>
<dbReference type="SUPFAM" id="SSF49899">
    <property type="entry name" value="Concanavalin A-like lectins/glucanases"/>
    <property type="match status" value="1"/>
</dbReference>
<dbReference type="GO" id="GO:0004308">
    <property type="term" value="F:exo-alpha-sialidase activity"/>
    <property type="evidence" value="ECO:0007669"/>
    <property type="project" value="InterPro"/>
</dbReference>
<accession>V5ANR9</accession>
<dbReference type="InterPro" id="IPR036278">
    <property type="entry name" value="Sialidase_sf"/>
</dbReference>
<dbReference type="PRINTS" id="PR01803">
    <property type="entry name" value="TCSIALIDASE"/>
</dbReference>
<protein>
    <submittedName>
        <fullName evidence="3">Trans-sialidase</fullName>
    </submittedName>
</protein>
<organism evidence="3 4">
    <name type="scientific">Trypanosoma cruzi Dm28c</name>
    <dbReference type="NCBI Taxonomy" id="1416333"/>
    <lineage>
        <taxon>Eukaryota</taxon>
        <taxon>Discoba</taxon>
        <taxon>Euglenozoa</taxon>
        <taxon>Kinetoplastea</taxon>
        <taxon>Metakinetoplastina</taxon>
        <taxon>Trypanosomatida</taxon>
        <taxon>Trypanosomatidae</taxon>
        <taxon>Trypanosoma</taxon>
        <taxon>Schizotrypanum</taxon>
    </lineage>
</organism>
<dbReference type="VEuPathDB" id="TriTrypDB:TCDM_13246"/>
<dbReference type="EMBL" id="AYLP01000911">
    <property type="protein sequence ID" value="ESS55292.1"/>
    <property type="molecule type" value="Genomic_DNA"/>
</dbReference>
<dbReference type="OrthoDB" id="10337914at2759"/>
<sequence>MAGGCTSRVTWGQRGRRPSGHSKVCGSTPDQESLRRKACVWMPSSPRPLREGRSCCALREGTPRGRIRPLHSAFGSRTATARFLLDRLPWTNLRIGRSPAPCCTRMASLHLLQRRGNGECRVISLSRLMEELSAVRSVLSTWAQKDIFFSSLSIPTAWLVAVLSDASSDDTWNDEYLCLNATVTNAAKDNDGLQLKGLESRAIWPVNNRGDEVRHVSLSHDFTLVASVTIEEAPSGNTSPLTAMLAGTESNHTVGLSHSHNKKWETTFEGKTTTRCSAWEPRKEYQVALMLQGNKASVDVDGESLGEEEVPLTGERPPEVLRLCFGACGGHESHVTVTDAFLHNRPLNSTAMRALKDRVPAPTREAAPTPPEKIRVVDSVREHVTGDITEEK</sequence>